<dbReference type="PROSITE" id="PS51193">
    <property type="entry name" value="HELICASE_ATP_BIND_2"/>
    <property type="match status" value="1"/>
</dbReference>
<keyword evidence="11" id="KW-1185">Reference proteome</keyword>
<dbReference type="InterPro" id="IPR006555">
    <property type="entry name" value="ATP-dep_Helicase_C"/>
</dbReference>
<evidence type="ECO:0000256" key="6">
    <source>
        <dbReference type="ARBA" id="ARBA00022840"/>
    </source>
</evidence>
<comment type="catalytic activity">
    <reaction evidence="7">
        <text>ATP + H2O = ADP + phosphate + H(+)</text>
        <dbReference type="Rhea" id="RHEA:13065"/>
        <dbReference type="ChEBI" id="CHEBI:15377"/>
        <dbReference type="ChEBI" id="CHEBI:15378"/>
        <dbReference type="ChEBI" id="CHEBI:30616"/>
        <dbReference type="ChEBI" id="CHEBI:43474"/>
        <dbReference type="ChEBI" id="CHEBI:456216"/>
        <dbReference type="EC" id="5.6.2.3"/>
    </reaction>
</comment>
<evidence type="ECO:0000256" key="4">
    <source>
        <dbReference type="ARBA" id="ARBA00022801"/>
    </source>
</evidence>
<dbReference type="NCBIfam" id="NF005981">
    <property type="entry name" value="PRK08074.1"/>
    <property type="match status" value="1"/>
</dbReference>
<evidence type="ECO:0000256" key="7">
    <source>
        <dbReference type="ARBA" id="ARBA00048954"/>
    </source>
</evidence>
<dbReference type="InterPro" id="IPR013520">
    <property type="entry name" value="Ribonucl_H"/>
</dbReference>
<dbReference type="SUPFAM" id="SSF53098">
    <property type="entry name" value="Ribonuclease H-like"/>
    <property type="match status" value="1"/>
</dbReference>
<dbReference type="SMART" id="SM00491">
    <property type="entry name" value="HELICc2"/>
    <property type="match status" value="1"/>
</dbReference>
<keyword evidence="5 8" id="KW-0269">Exonuclease</keyword>
<evidence type="ECO:0000256" key="8">
    <source>
        <dbReference type="HAMAP-Rule" id="MF_02206"/>
    </source>
</evidence>
<evidence type="ECO:0000256" key="1">
    <source>
        <dbReference type="ARBA" id="ARBA00001966"/>
    </source>
</evidence>
<organism evidence="10 11">
    <name type="scientific">Metabacillus sediminilitoris</name>
    <dbReference type="NCBI Taxonomy" id="2567941"/>
    <lineage>
        <taxon>Bacteria</taxon>
        <taxon>Bacillati</taxon>
        <taxon>Bacillota</taxon>
        <taxon>Bacilli</taxon>
        <taxon>Bacillales</taxon>
        <taxon>Bacillaceae</taxon>
        <taxon>Metabacillus</taxon>
    </lineage>
</organism>
<dbReference type="Proteomes" id="UP000310334">
    <property type="component" value="Unassembled WGS sequence"/>
</dbReference>
<dbReference type="PANTHER" id="PTHR11472">
    <property type="entry name" value="DNA REPAIR DEAD HELICASE RAD3/XP-D SUBFAMILY MEMBER"/>
    <property type="match status" value="1"/>
</dbReference>
<evidence type="ECO:0000256" key="2">
    <source>
        <dbReference type="ARBA" id="ARBA00022722"/>
    </source>
</evidence>
<dbReference type="InterPro" id="IPR014013">
    <property type="entry name" value="Helic_SF1/SF2_ATP-bd_DinG/Rad3"/>
</dbReference>
<dbReference type="AlphaFoldDB" id="A0A4S4CAE6"/>
<evidence type="ECO:0000256" key="3">
    <source>
        <dbReference type="ARBA" id="ARBA00022741"/>
    </source>
</evidence>
<dbReference type="InterPro" id="IPR006310">
    <property type="entry name" value="DinG"/>
</dbReference>
<dbReference type="InterPro" id="IPR045028">
    <property type="entry name" value="DinG/Rad3-like"/>
</dbReference>
<dbReference type="PROSITE" id="PS51194">
    <property type="entry name" value="HELICASE_CTER"/>
    <property type="match status" value="1"/>
</dbReference>
<dbReference type="GO" id="GO:0016818">
    <property type="term" value="F:hydrolase activity, acting on acid anhydrides, in phosphorus-containing anhydrides"/>
    <property type="evidence" value="ECO:0007669"/>
    <property type="project" value="InterPro"/>
</dbReference>
<comment type="cofactor">
    <cofactor evidence="1">
        <name>[4Fe-4S] cluster</name>
        <dbReference type="ChEBI" id="CHEBI:49883"/>
    </cofactor>
</comment>
<dbReference type="NCBIfam" id="TIGR00573">
    <property type="entry name" value="dnaq"/>
    <property type="match status" value="1"/>
</dbReference>
<dbReference type="FunFam" id="3.30.420.10:FF:000045">
    <property type="entry name" value="3'-5' exonuclease DinG"/>
    <property type="match status" value="1"/>
</dbReference>
<comment type="similarity">
    <text evidence="8 9">Belongs to the helicase family. DinG subfamily. Type 2 sub-subfamily.</text>
</comment>
<comment type="caution">
    <text evidence="10">The sequence shown here is derived from an EMBL/GenBank/DDBJ whole genome shotgun (WGS) entry which is preliminary data.</text>
</comment>
<dbReference type="GO" id="GO:0003887">
    <property type="term" value="F:DNA-directed DNA polymerase activity"/>
    <property type="evidence" value="ECO:0007669"/>
    <property type="project" value="InterPro"/>
</dbReference>
<feature type="short sequence motif" description="DEAH box" evidence="8">
    <location>
        <begin position="468"/>
        <end position="471"/>
    </location>
</feature>
<dbReference type="GO" id="GO:0043139">
    <property type="term" value="F:5'-3' DNA helicase activity"/>
    <property type="evidence" value="ECO:0007669"/>
    <property type="project" value="UniProtKB-EC"/>
</dbReference>
<dbReference type="Pfam" id="PF13307">
    <property type="entry name" value="Helicase_C_2"/>
    <property type="match status" value="1"/>
</dbReference>
<dbReference type="Pfam" id="PF00270">
    <property type="entry name" value="DEAD"/>
    <property type="match status" value="1"/>
</dbReference>
<keyword evidence="4 8" id="KW-0378">Hydrolase</keyword>
<dbReference type="Gene3D" id="3.30.420.10">
    <property type="entry name" value="Ribonuclease H-like superfamily/Ribonuclease H"/>
    <property type="match status" value="1"/>
</dbReference>
<dbReference type="PANTHER" id="PTHR11472:SF34">
    <property type="entry name" value="REGULATOR OF TELOMERE ELONGATION HELICASE 1"/>
    <property type="match status" value="1"/>
</dbReference>
<name>A0A4S4CAE6_9BACI</name>
<dbReference type="Gene3D" id="3.40.50.300">
    <property type="entry name" value="P-loop containing nucleotide triphosphate hydrolases"/>
    <property type="match status" value="2"/>
</dbReference>
<dbReference type="InterPro" id="IPR027417">
    <property type="entry name" value="P-loop_NTPase"/>
</dbReference>
<protein>
    <recommendedName>
        <fullName evidence="8 9">3'-5' exonuclease DinG</fullName>
        <ecNumber evidence="8 9">3.1.-.-</ecNumber>
    </recommendedName>
</protein>
<gene>
    <name evidence="8 9 10" type="primary">dinG</name>
    <name evidence="10" type="ORF">E6W99_00155</name>
</gene>
<dbReference type="RefSeq" id="WP_136351054.1">
    <property type="nucleotide sequence ID" value="NZ_CP046266.1"/>
</dbReference>
<dbReference type="InterPro" id="IPR036397">
    <property type="entry name" value="RNaseH_sf"/>
</dbReference>
<evidence type="ECO:0000313" key="11">
    <source>
        <dbReference type="Proteomes" id="UP000310334"/>
    </source>
</evidence>
<dbReference type="CDD" id="cd06127">
    <property type="entry name" value="DEDDh"/>
    <property type="match status" value="1"/>
</dbReference>
<dbReference type="GO" id="GO:0006260">
    <property type="term" value="P:DNA replication"/>
    <property type="evidence" value="ECO:0007669"/>
    <property type="project" value="InterPro"/>
</dbReference>
<dbReference type="InterPro" id="IPR012337">
    <property type="entry name" value="RNaseH-like_sf"/>
</dbReference>
<evidence type="ECO:0000313" key="10">
    <source>
        <dbReference type="EMBL" id="THF82812.1"/>
    </source>
</evidence>
<dbReference type="InterPro" id="IPR001650">
    <property type="entry name" value="Helicase_C-like"/>
</dbReference>
<dbReference type="InterPro" id="IPR014001">
    <property type="entry name" value="Helicase_ATP-bd"/>
</dbReference>
<proteinExistence type="inferred from homology"/>
<dbReference type="SMART" id="SM00479">
    <property type="entry name" value="EXOIII"/>
    <property type="match status" value="1"/>
</dbReference>
<keyword evidence="3 8" id="KW-0547">Nucleotide-binding</keyword>
<keyword evidence="6 8" id="KW-0067">ATP-binding</keyword>
<dbReference type="GO" id="GO:0008408">
    <property type="term" value="F:3'-5' exonuclease activity"/>
    <property type="evidence" value="ECO:0007669"/>
    <property type="project" value="UniProtKB-UniRule"/>
</dbReference>
<feature type="binding site" evidence="8">
    <location>
        <begin position="291"/>
        <end position="298"/>
    </location>
    <ligand>
        <name>ATP</name>
        <dbReference type="ChEBI" id="CHEBI:30616"/>
    </ligand>
</feature>
<dbReference type="InterPro" id="IPR006054">
    <property type="entry name" value="DnaQ"/>
</dbReference>
<dbReference type="SMART" id="SM00487">
    <property type="entry name" value="DEXDc"/>
    <property type="match status" value="1"/>
</dbReference>
<dbReference type="EC" id="3.1.-.-" evidence="8 9"/>
<evidence type="ECO:0000256" key="9">
    <source>
        <dbReference type="RuleBase" id="RU364106"/>
    </source>
</evidence>
<keyword evidence="2 8" id="KW-0540">Nuclease</keyword>
<reference evidence="10 11" key="1">
    <citation type="submission" date="2019-04" db="EMBL/GenBank/DDBJ databases">
        <title>Bacillus sediminilitoris sp. nov., isolated from a tidal flat sediment on the East China Sea.</title>
        <authorList>
            <person name="Wei Y."/>
            <person name="Mao H."/>
            <person name="Fang J."/>
        </authorList>
    </citation>
    <scope>NUCLEOTIDE SEQUENCE [LARGE SCALE GENOMIC DNA]</scope>
    <source>
        <strain evidence="10 11">DSL-17</strain>
    </source>
</reference>
<evidence type="ECO:0000256" key="5">
    <source>
        <dbReference type="ARBA" id="ARBA00022839"/>
    </source>
</evidence>
<sequence>MKQRFVVIDLETTGNSPKKGDKIIQIAAVVIEEGQIVDRYMSFVNPKQRIPLFIEQLTGITNEMVDNAPTFEEIAKDLNSLLADSFFVAHNVYFDLSFLQEEMINCGFQFTGPILDTVELARVAFPTEKSYKLSDISDEFKFVHENPHRADSDAEVTALLLLRICEKFRNLPIITLQQITKLSRSFISDIEEIFEEMISQKLLTIKQQHNRKDLDTIRSLAIKKVLKDNLDKNNEWSKDQFHVEEMIDLFQNRKGELSNIIPSYYVRTEQIDMMKEINDALHTHQHFLVEAGTGSGKTIGYLVPAILFSKQEQRPVIVSTYTTNLQSQMFERDIPNLKKLFPFGFTATILKGMNHYLCLQKFEQSLKEQDDNYDFILSKAQLLMWLTETETGDFEELNLPSGGNVLWNQLHVDRSSLMENPFSNVCFYNRAKDNALKANLIITNHSILLSDILREQKYLPEHHEIIIDEAHHFHRVAGEQLGVKISYLDFHSTITRLGTFSSNGIIKKFARLTEELGEQKLLALQEMDPFLNQLQEECHQFFSGIHSYVFNRRKGVYVNRTSYKYHTERENNRAWDSFLELAKRIKFTIHDLLVLMEKSLFDLGQRKGNISIKNRIIYEDFQKMFTLLKEYKDKIEYLLFEVDDSVVTWIEIDSKGAKNAVTFYAQPLQVSDFLADKFFANKQSVILTSATLTVNKSFSYIVEALGLTDFYPKQLQLSSPFQFKNQVKMFIPSDMPLVNEVTLDEYSEAVAANIGSLALITDGKILVLFTSYEMLKKTYQLLKEDETLDEFIIMGQGTGSGSRSRLAKNFRQFEKAILLGTNSFWEGIDFPGDELNALMIVRLPFASPEEPIVEAKSKQLEENGINAFYHYSLPEAVLRFKQGFGRLIRKESDKGILFVLDNRIVTTKYGRAFLDSIPNIDIENKPMHLLTHSIEEWMK</sequence>
<dbReference type="HAMAP" id="MF_02206">
    <property type="entry name" value="DinG_exonucl"/>
    <property type="match status" value="1"/>
</dbReference>
<dbReference type="SUPFAM" id="SSF52540">
    <property type="entry name" value="P-loop containing nucleoside triphosphate hydrolases"/>
    <property type="match status" value="1"/>
</dbReference>
<dbReference type="NCBIfam" id="TIGR01407">
    <property type="entry name" value="dinG_rel"/>
    <property type="match status" value="1"/>
</dbReference>
<accession>A0A4S4CAE6</accession>
<dbReference type="InterPro" id="IPR011545">
    <property type="entry name" value="DEAD/DEAH_box_helicase_dom"/>
</dbReference>
<comment type="function">
    <text evidence="8 9">3'-5' exonuclease.</text>
</comment>
<dbReference type="OrthoDB" id="9803913at2"/>
<dbReference type="EMBL" id="SSNT01000001">
    <property type="protein sequence ID" value="THF82812.1"/>
    <property type="molecule type" value="Genomic_DNA"/>
</dbReference>
<dbReference type="GO" id="GO:0003677">
    <property type="term" value="F:DNA binding"/>
    <property type="evidence" value="ECO:0007669"/>
    <property type="project" value="InterPro"/>
</dbReference>
<dbReference type="Pfam" id="PF00929">
    <property type="entry name" value="RNase_T"/>
    <property type="match status" value="1"/>
</dbReference>
<dbReference type="GO" id="GO:0005524">
    <property type="term" value="F:ATP binding"/>
    <property type="evidence" value="ECO:0007669"/>
    <property type="project" value="UniProtKB-UniRule"/>
</dbReference>
<keyword evidence="10" id="KW-0347">Helicase</keyword>